<organism evidence="3 4">
    <name type="scientific">Tritrichomonas musculus</name>
    <dbReference type="NCBI Taxonomy" id="1915356"/>
    <lineage>
        <taxon>Eukaryota</taxon>
        <taxon>Metamonada</taxon>
        <taxon>Parabasalia</taxon>
        <taxon>Tritrichomonadida</taxon>
        <taxon>Tritrichomonadidae</taxon>
        <taxon>Tritrichomonas</taxon>
    </lineage>
</organism>
<dbReference type="PANTHER" id="PTHR11102:SF160">
    <property type="entry name" value="ERAD-ASSOCIATED E3 UBIQUITIN-PROTEIN LIGASE COMPONENT HRD3"/>
    <property type="match status" value="1"/>
</dbReference>
<feature type="compositionally biased region" description="Basic and acidic residues" evidence="2">
    <location>
        <begin position="1040"/>
        <end position="1054"/>
    </location>
</feature>
<dbReference type="InterPro" id="IPR011990">
    <property type="entry name" value="TPR-like_helical_dom_sf"/>
</dbReference>
<evidence type="ECO:0000256" key="1">
    <source>
        <dbReference type="ARBA" id="ARBA00038101"/>
    </source>
</evidence>
<dbReference type="Proteomes" id="UP001470230">
    <property type="component" value="Unassembled WGS sequence"/>
</dbReference>
<keyword evidence="4" id="KW-1185">Reference proteome</keyword>
<feature type="region of interest" description="Disordered" evidence="2">
    <location>
        <begin position="1040"/>
        <end position="1060"/>
    </location>
</feature>
<dbReference type="SMART" id="SM00671">
    <property type="entry name" value="SEL1"/>
    <property type="match status" value="18"/>
</dbReference>
<feature type="compositionally biased region" description="Low complexity" evidence="2">
    <location>
        <begin position="877"/>
        <end position="901"/>
    </location>
</feature>
<comment type="caution">
    <text evidence="3">The sequence shown here is derived from an EMBL/GenBank/DDBJ whole genome shotgun (WGS) entry which is preliminary data.</text>
</comment>
<sequence>MNHASKEPTISIRDIKRRISSGDLEAERLMGLILLDGTGVKKNVNEGFRLLRESAERGDSTSECDVGFCFHTGQGTDFNCSEAIRYYQLSANHSNPKGHNNLGYCLFNGEGTHADQQQAALHFKISSDNNCPEGVCNYARCLEYGDGVPQDLPKAASLYKKAADLNNPHAMYCYGRCLSNGIGVPKNDQLAVQYFKQAADRHDEYGQLYYHLMLFKGRGIERDETTAATFFQREALAGNPHAQTYYGIALETGRGVAKVDINKASMQYRMAANNGDPHAQFCLGLLFRDGKGVLKSEAESLRLFKQAADNGYGRAMIIFANCLDEGIGLPKFKPGAVSYYKAAADKGKVVGQFKYGQFLEEGEFVEKNLSLAARYYKMAADQHYAEAEYSLGRFYELGKGVNIDISMAASLYKRAADQRVDRAEDRYGKCLQRGRGAPKSAVLAIDYFRRSASQKLAAGQYHLGRSFETGLGIPSGPDFTVAINNYKLAAAQKHPQAIYHLGLLYKNGVRMNNSTNTASNSLNQYGKSKARSVKYPSETITKFMNYLNGKSEDENKCGVGERIVLEKDLNEAARLFKEAANLSHTKSLYEYGLCLLHGDGVSKDVEEAKKQFKRAAALDHADSMFLLALISKEIDKDEEAALKYLRDASEHDHPIAQCELGKLLYNKIKSSNENECESEMIQLFAKSAAAGYADAQFWLGVVIEEGKNIIQTDENSQTVSNDISAVISSSSHLSVEQKAFTCFSLASKQSHPFATTRRGLYLLRGVGTETNVEEALEMFEKAAYLGDNHAYFLLGRCHEFGDGLANEFQPQPPSNSLASNAAVPASKSTANIAGPDRPTTMRQITKVKSNASINMSTNQNHGKNVQSPQRNPRHAHIANPGSNNSSASSSSIGSRPPTSSTQLPPMKDWIKYYEKAAEAKDPSALYSLGLLYARNIISITPSANTNTSTSTNTNASTNDNNNVANMERAAALFAESAALGSACGKMCYSCCIARGEGGVEKDLELAFKLASEAKEKGIHWTRIGRSPFEFEDETSFTRLLHEKDSSKDPKKNKDYNPVVNNAQLNPEESLADLEEAAKKGHQGAMFILSTTAKEINTPEGEKHLADAAPWIEKKAKVVHQEIKKRRPSLKKIQMTKKSITSHHKALITKPDGKHTFIVV</sequence>
<dbReference type="EMBL" id="JAPFFF010000005">
    <property type="protein sequence ID" value="KAK8890075.1"/>
    <property type="molecule type" value="Genomic_DNA"/>
</dbReference>
<feature type="region of interest" description="Disordered" evidence="2">
    <location>
        <begin position="854"/>
        <end position="905"/>
    </location>
</feature>
<accession>A0ABR2KJA5</accession>
<feature type="compositionally biased region" description="Polar residues" evidence="2">
    <location>
        <begin position="854"/>
        <end position="870"/>
    </location>
</feature>
<comment type="similarity">
    <text evidence="1">Belongs to the sel-1 family.</text>
</comment>
<dbReference type="Gene3D" id="1.25.40.10">
    <property type="entry name" value="Tetratricopeptide repeat domain"/>
    <property type="match status" value="5"/>
</dbReference>
<protein>
    <submittedName>
        <fullName evidence="3">Uncharacterized protein</fullName>
    </submittedName>
</protein>
<reference evidence="3 4" key="1">
    <citation type="submission" date="2024-04" db="EMBL/GenBank/DDBJ databases">
        <title>Tritrichomonas musculus Genome.</title>
        <authorList>
            <person name="Alves-Ferreira E."/>
            <person name="Grigg M."/>
            <person name="Lorenzi H."/>
            <person name="Galac M."/>
        </authorList>
    </citation>
    <scope>NUCLEOTIDE SEQUENCE [LARGE SCALE GENOMIC DNA]</scope>
    <source>
        <strain evidence="3 4">EAF2021</strain>
    </source>
</reference>
<proteinExistence type="inferred from homology"/>
<gene>
    <name evidence="3" type="ORF">M9Y10_034834</name>
</gene>
<dbReference type="PANTHER" id="PTHR11102">
    <property type="entry name" value="SEL-1-LIKE PROTEIN"/>
    <property type="match status" value="1"/>
</dbReference>
<evidence type="ECO:0000313" key="3">
    <source>
        <dbReference type="EMBL" id="KAK8890075.1"/>
    </source>
</evidence>
<evidence type="ECO:0000256" key="2">
    <source>
        <dbReference type="SAM" id="MobiDB-lite"/>
    </source>
</evidence>
<feature type="region of interest" description="Disordered" evidence="2">
    <location>
        <begin position="805"/>
        <end position="840"/>
    </location>
</feature>
<dbReference type="InterPro" id="IPR006597">
    <property type="entry name" value="Sel1-like"/>
</dbReference>
<evidence type="ECO:0000313" key="4">
    <source>
        <dbReference type="Proteomes" id="UP001470230"/>
    </source>
</evidence>
<dbReference type="Pfam" id="PF08238">
    <property type="entry name" value="Sel1"/>
    <property type="match status" value="20"/>
</dbReference>
<dbReference type="InterPro" id="IPR050767">
    <property type="entry name" value="Sel1_AlgK"/>
</dbReference>
<dbReference type="SUPFAM" id="SSF81901">
    <property type="entry name" value="HCP-like"/>
    <property type="match status" value="6"/>
</dbReference>
<name>A0ABR2KJA5_9EUKA</name>